<dbReference type="SMART" id="SM00878">
    <property type="entry name" value="Biotin_carb_C"/>
    <property type="match status" value="1"/>
</dbReference>
<dbReference type="SUPFAM" id="SSF51246">
    <property type="entry name" value="Rudiment single hybrid motif"/>
    <property type="match status" value="1"/>
</dbReference>
<dbReference type="Pfam" id="PF02785">
    <property type="entry name" value="Biotin_carb_C"/>
    <property type="match status" value="1"/>
</dbReference>
<dbReference type="PROSITE" id="PS50975">
    <property type="entry name" value="ATP_GRASP"/>
    <property type="match status" value="1"/>
</dbReference>
<proteinExistence type="predicted"/>
<dbReference type="InterPro" id="IPR011764">
    <property type="entry name" value="Biotin_carboxylation_dom"/>
</dbReference>
<comment type="caution">
    <text evidence="10">The sequence shown here is derived from an EMBL/GenBank/DDBJ whole genome shotgun (WGS) entry which is preliminary data.</text>
</comment>
<dbReference type="InterPro" id="IPR011761">
    <property type="entry name" value="ATP-grasp"/>
</dbReference>
<keyword evidence="11" id="KW-1185">Reference proteome</keyword>
<feature type="domain" description="ATP-grasp" evidence="8">
    <location>
        <begin position="120"/>
        <end position="316"/>
    </location>
</feature>
<evidence type="ECO:0000256" key="2">
    <source>
        <dbReference type="ARBA" id="ARBA00022598"/>
    </source>
</evidence>
<dbReference type="Gene3D" id="3.30.470.20">
    <property type="entry name" value="ATP-grasp fold, B domain"/>
    <property type="match status" value="1"/>
</dbReference>
<sequence>MFRRILIANRGEIACRIARTCRRLGIAPVGVHSGADRDALHPSVMDASIGLGGASAADSYLRIDAVIDAARRTGAQAIHPGYGFLAENPAFAEAVESAGLVFIGPTADTLRRLGHKGQAKAEARAAGVPVLGGGEDASADADAVTQRALGLTLPVLLKPAAGGGGKGMHVVRQASELSGAIGTAMREARSAFGDAALIVEPYVERGRHVEVQIAGDGRGEVIHLFERECTLQRRHQKLIEEAPAAPLPSRLREELLDDALRIARRLDYRGVGTVEFLVAGDRHWFLEVNPRLQVEHPVTEEVTGVDIVELMLRVAAGEGLSVRQADVRVRGHAVEARLCAEDAERDFLPATGSIEQIAFPGGGVRVESGVRAGSEVTSHYDSLLAKLVVHAATRDEALDRVQAALAQTRVLGVTTNADFLRRLLARAEVRDASFHTRSIDEWLARPDRTAQVVPPAIVAAAGLWWMLDERARAPDCGAWSAADATGWLMHAGDDPVSAVPAVLLRDGTTVHEVHLGIPGPDGFTTVQVGDTRLRLALRAQPGGGWQGEQGGEVQTLAFARRGTNLFVQAGGAGHQIEVQPYLARAAAGSAGSGELRTPMMGTILATHAELGQALRAGDLVVTMESMKMEMKICAEHDGVLASLSAVAGQTVERGRVVAVVAAADAPDAAPADAAT</sequence>
<comment type="cofactor">
    <cofactor evidence="1">
        <name>biotin</name>
        <dbReference type="ChEBI" id="CHEBI:57586"/>
    </cofactor>
</comment>
<evidence type="ECO:0000259" key="7">
    <source>
        <dbReference type="PROSITE" id="PS50968"/>
    </source>
</evidence>
<evidence type="ECO:0000259" key="9">
    <source>
        <dbReference type="PROSITE" id="PS50979"/>
    </source>
</evidence>
<dbReference type="Pfam" id="PF00289">
    <property type="entry name" value="Biotin_carb_N"/>
    <property type="match status" value="1"/>
</dbReference>
<dbReference type="InterPro" id="IPR011053">
    <property type="entry name" value="Single_hybrid_motif"/>
</dbReference>
<dbReference type="PANTHER" id="PTHR18866:SF33">
    <property type="entry name" value="METHYLCROTONOYL-COA CARBOXYLASE SUBUNIT ALPHA, MITOCHONDRIAL-RELATED"/>
    <property type="match status" value="1"/>
</dbReference>
<keyword evidence="3 6" id="KW-0547">Nucleotide-binding</keyword>
<dbReference type="InterPro" id="IPR000089">
    <property type="entry name" value="Biotin_lipoyl"/>
</dbReference>
<dbReference type="InterPro" id="IPR005479">
    <property type="entry name" value="CPAse_ATP-bd"/>
</dbReference>
<dbReference type="PANTHER" id="PTHR18866">
    <property type="entry name" value="CARBOXYLASE:PYRUVATE/ACETYL-COA/PROPIONYL-COA CARBOXYLASE"/>
    <property type="match status" value="1"/>
</dbReference>
<keyword evidence="2" id="KW-0436">Ligase</keyword>
<feature type="domain" description="Lipoyl-binding" evidence="7">
    <location>
        <begin position="584"/>
        <end position="661"/>
    </location>
</feature>
<evidence type="ECO:0000256" key="4">
    <source>
        <dbReference type="ARBA" id="ARBA00022840"/>
    </source>
</evidence>
<evidence type="ECO:0000256" key="3">
    <source>
        <dbReference type="ARBA" id="ARBA00022741"/>
    </source>
</evidence>
<dbReference type="Gene3D" id="2.40.50.100">
    <property type="match status" value="1"/>
</dbReference>
<dbReference type="PROSITE" id="PS50968">
    <property type="entry name" value="BIOTINYL_LIPOYL"/>
    <property type="match status" value="1"/>
</dbReference>
<accession>A0A7Y6TXX7</accession>
<evidence type="ECO:0000313" key="10">
    <source>
        <dbReference type="EMBL" id="NUZ07506.1"/>
    </source>
</evidence>
<keyword evidence="4 6" id="KW-0067">ATP-binding</keyword>
<evidence type="ECO:0000313" key="11">
    <source>
        <dbReference type="Proteomes" id="UP000529637"/>
    </source>
</evidence>
<organism evidence="10 11">
    <name type="scientific">Piscinibacter koreensis</name>
    <dbReference type="NCBI Taxonomy" id="2742824"/>
    <lineage>
        <taxon>Bacteria</taxon>
        <taxon>Pseudomonadati</taxon>
        <taxon>Pseudomonadota</taxon>
        <taxon>Betaproteobacteria</taxon>
        <taxon>Burkholderiales</taxon>
        <taxon>Sphaerotilaceae</taxon>
        <taxon>Piscinibacter</taxon>
    </lineage>
</organism>
<dbReference type="SUPFAM" id="SSF51230">
    <property type="entry name" value="Single hybrid motif"/>
    <property type="match status" value="1"/>
</dbReference>
<dbReference type="Pfam" id="PF00364">
    <property type="entry name" value="Biotin_lipoyl"/>
    <property type="match status" value="1"/>
</dbReference>
<dbReference type="InterPro" id="IPR005482">
    <property type="entry name" value="Biotin_COase_C"/>
</dbReference>
<dbReference type="InterPro" id="IPR005481">
    <property type="entry name" value="BC-like_N"/>
</dbReference>
<name>A0A7Y6TXX7_9BURK</name>
<evidence type="ECO:0000259" key="8">
    <source>
        <dbReference type="PROSITE" id="PS50975"/>
    </source>
</evidence>
<dbReference type="PROSITE" id="PS00867">
    <property type="entry name" value="CPSASE_2"/>
    <property type="match status" value="1"/>
</dbReference>
<reference evidence="10 11" key="1">
    <citation type="submission" date="2020-06" db="EMBL/GenBank/DDBJ databases">
        <title>Schlegella sp. ID0723 isolated from air conditioner.</title>
        <authorList>
            <person name="Kim D.Y."/>
            <person name="Kim D.-U."/>
        </authorList>
    </citation>
    <scope>NUCLEOTIDE SEQUENCE [LARGE SCALE GENOMIC DNA]</scope>
    <source>
        <strain evidence="10 11">ID0723</strain>
    </source>
</reference>
<dbReference type="Proteomes" id="UP000529637">
    <property type="component" value="Unassembled WGS sequence"/>
</dbReference>
<dbReference type="AlphaFoldDB" id="A0A7Y6TXX7"/>
<dbReference type="GO" id="GO:0005524">
    <property type="term" value="F:ATP binding"/>
    <property type="evidence" value="ECO:0007669"/>
    <property type="project" value="UniProtKB-UniRule"/>
</dbReference>
<dbReference type="InterPro" id="IPR016185">
    <property type="entry name" value="PreATP-grasp_dom_sf"/>
</dbReference>
<keyword evidence="5" id="KW-0092">Biotin</keyword>
<evidence type="ECO:0000256" key="5">
    <source>
        <dbReference type="ARBA" id="ARBA00023267"/>
    </source>
</evidence>
<dbReference type="PROSITE" id="PS50979">
    <property type="entry name" value="BC"/>
    <property type="match status" value="1"/>
</dbReference>
<dbReference type="CDD" id="cd06850">
    <property type="entry name" value="biotinyl_domain"/>
    <property type="match status" value="1"/>
</dbReference>
<dbReference type="SUPFAM" id="SSF52440">
    <property type="entry name" value="PreATP-grasp domain"/>
    <property type="match status" value="1"/>
</dbReference>
<dbReference type="Pfam" id="PF02786">
    <property type="entry name" value="CPSase_L_D2"/>
    <property type="match status" value="1"/>
</dbReference>
<dbReference type="RefSeq" id="WP_176070346.1">
    <property type="nucleotide sequence ID" value="NZ_JABWMJ010000008.1"/>
</dbReference>
<protein>
    <submittedName>
        <fullName evidence="10">ATP-grasp domain-containing protein</fullName>
    </submittedName>
</protein>
<dbReference type="EMBL" id="JABWMJ010000008">
    <property type="protein sequence ID" value="NUZ07506.1"/>
    <property type="molecule type" value="Genomic_DNA"/>
</dbReference>
<dbReference type="SUPFAM" id="SSF56059">
    <property type="entry name" value="Glutathione synthetase ATP-binding domain-like"/>
    <property type="match status" value="1"/>
</dbReference>
<dbReference type="InterPro" id="IPR011054">
    <property type="entry name" value="Rudment_hybrid_motif"/>
</dbReference>
<dbReference type="InterPro" id="IPR050856">
    <property type="entry name" value="Biotin_carboxylase_complex"/>
</dbReference>
<dbReference type="GO" id="GO:0046872">
    <property type="term" value="F:metal ion binding"/>
    <property type="evidence" value="ECO:0007669"/>
    <property type="project" value="InterPro"/>
</dbReference>
<feature type="domain" description="Biotin carboxylation" evidence="9">
    <location>
        <begin position="1"/>
        <end position="444"/>
    </location>
</feature>
<dbReference type="GO" id="GO:0016874">
    <property type="term" value="F:ligase activity"/>
    <property type="evidence" value="ECO:0007669"/>
    <property type="project" value="UniProtKB-KW"/>
</dbReference>
<evidence type="ECO:0000256" key="6">
    <source>
        <dbReference type="PROSITE-ProRule" id="PRU00409"/>
    </source>
</evidence>
<gene>
    <name evidence="10" type="ORF">HQN59_17210</name>
</gene>
<evidence type="ECO:0000256" key="1">
    <source>
        <dbReference type="ARBA" id="ARBA00001953"/>
    </source>
</evidence>